<protein>
    <submittedName>
        <fullName evidence="1">Uncharacterized protein</fullName>
    </submittedName>
</protein>
<accession>A0ACC1MR32</accession>
<dbReference type="Proteomes" id="UP001143910">
    <property type="component" value="Unassembled WGS sequence"/>
</dbReference>
<evidence type="ECO:0000313" key="2">
    <source>
        <dbReference type="Proteomes" id="UP001143910"/>
    </source>
</evidence>
<keyword evidence="2" id="KW-1185">Reference proteome</keyword>
<evidence type="ECO:0000313" key="1">
    <source>
        <dbReference type="EMBL" id="KAJ2968726.1"/>
    </source>
</evidence>
<organism evidence="1 2">
    <name type="scientific">Zarea fungicola</name>
    <dbReference type="NCBI Taxonomy" id="93591"/>
    <lineage>
        <taxon>Eukaryota</taxon>
        <taxon>Fungi</taxon>
        <taxon>Dikarya</taxon>
        <taxon>Ascomycota</taxon>
        <taxon>Pezizomycotina</taxon>
        <taxon>Sordariomycetes</taxon>
        <taxon>Hypocreomycetidae</taxon>
        <taxon>Hypocreales</taxon>
        <taxon>Cordycipitaceae</taxon>
        <taxon>Zarea</taxon>
    </lineage>
</organism>
<reference evidence="1" key="1">
    <citation type="submission" date="2022-08" db="EMBL/GenBank/DDBJ databases">
        <title>Genome Sequence of Lecanicillium fungicola.</title>
        <authorList>
            <person name="Buettner E."/>
        </authorList>
    </citation>
    <scope>NUCLEOTIDE SEQUENCE</scope>
    <source>
        <strain evidence="1">Babe33</strain>
    </source>
</reference>
<proteinExistence type="predicted"/>
<name>A0ACC1MR32_9HYPO</name>
<dbReference type="EMBL" id="JANJQO010001917">
    <property type="protein sequence ID" value="KAJ2968726.1"/>
    <property type="molecule type" value="Genomic_DNA"/>
</dbReference>
<sequence>MKSFLSLAGLVGLVTAQGVTLQLFDVGGCGTNKPHPGKVVANVNTNSAAAQQSSGCIPVTFGSAKFLKFTNGFKCNLYADPSCGTFIQSLTANDACDSFSGQGVESASRSAKRTLA</sequence>
<comment type="caution">
    <text evidence="1">The sequence shown here is derived from an EMBL/GenBank/DDBJ whole genome shotgun (WGS) entry which is preliminary data.</text>
</comment>
<gene>
    <name evidence="1" type="ORF">NQ176_g9042</name>
</gene>